<accession>A0A177KI54</accession>
<dbReference type="OrthoDB" id="28713at2"/>
<dbReference type="EMBL" id="LQWZ01000036">
    <property type="protein sequence ID" value="OAH53078.1"/>
    <property type="molecule type" value="Genomic_DNA"/>
</dbReference>
<keyword evidence="1" id="KW-0472">Membrane</keyword>
<feature type="transmembrane region" description="Helical" evidence="1">
    <location>
        <begin position="521"/>
        <end position="546"/>
    </location>
</feature>
<dbReference type="Pfam" id="PF26571">
    <property type="entry name" value="VldE"/>
    <property type="match status" value="1"/>
</dbReference>
<reference evidence="3 4" key="1">
    <citation type="submission" date="2016-01" db="EMBL/GenBank/DDBJ databases">
        <title>Investigation of taxonomic status of Bacillus aminovorans.</title>
        <authorList>
            <person name="Verma A."/>
            <person name="Pal Y."/>
            <person name="Krishnamurthi S."/>
        </authorList>
    </citation>
    <scope>NUCLEOTIDE SEQUENCE [LARGE SCALE GENOMIC DNA]</scope>
    <source>
        <strain evidence="3 4">DSM 4337</strain>
    </source>
</reference>
<sequence>MESVRDLLVDIGIQADTSPIAETQRRLRELQRQIGGYQRTQTSANTAISRSNSRIIDESQVLNRQLGAQSNVIRQLAQTTGGSARHMADSWNSMSTDMQRSLVRNHNDLDKYRRVLMDVEGDMFKLSTQMGHYSGSTNDFMNDIRKLGKEHKKATDQMINSNISLRQGFIQQIATMSAMSGQSDKIIKNYDRMGNAMLSVNKPFLSITSGMERMAREANAANMALRMLGPNASMKDLVDQIALINQGVMRQQMVIMFAAAAWVAFTAVVANAALGPDPAEVRAEQDLVTKIYKDAFADRVSEIKLFADIFKDVATAKVDHNQLTKNLQEQVVIIRNWSNNLKTLAGRGVGDAMMEELQKMGPSAASEIQAMTQMSQPELDNYVKLFHQRYKLITKQATSELAGLKKETDKQIKDLQDTLTPLGLAWEKFKGTWTNAAAPFVEFWGQVAAKIVSIGTQVGEFVQRLNEINPWITKLGGMFLYLVSTFVLLLSPLAAGIGWIMGLQASFSAAWLVIGPLITGLGAMMGTVLLVSGVVLGLGVAFYLLWTRSDKFKEGIINGWNQIKASAVAIWGAMKPLIMQALDAIVTFGKQKLDQLRAFWDQNGAQILQAGKNVWSVISTVISTVLGVIWKVMKFVWPAILAIIKSVWANIKGVINGALLVITGVVKFFAALFTGDFRGMWEAVKQIFRGAIMFVWNYIQLTFFGKILGAGKAFVLTFKSVIVGMWTGIRTSFVSSINFIKNIFIGGWNFLRTTSTNIVNGMTSHITNRFLGMLSQARTIFSLLRQFGETIFRALWNTIRSVVGNIVAGVRTGFTTMKNQATTMATNMKTAVVNRFTDIVDAAKLLPGKIGAGIKGMAKHALGGIKHLANSLVSGLASGVNGVGDGINWVFEKVGVKDADIPKWNPPQYANGVNFHPGGMAWVGDGGGPELMRTPSGQVGLSPSTATLMNLPRGTEVLPHRETAALMSAPAYKNGSKGDGVLANMADSIQSGMGAVKDIGGKISDLAFDTFEVFSNPSGLMSKVWDKLGAVFPKMDGAFGKVGIGALKMIKDKALSFVSDKTSSLFGSMGYGGGGDTKSPFAVGRGAGMGGMMKYVEYWYNQVKDRFGPTRFMGGFADRGVVGNSSVKSMHAYGRAFDIGGSHSTMSAIAEFMRQVKDIQYVIYNRRISSFGGAWRPYSGLNPHTDHVHADFKGVQMPAEQAHGGAIPNITGGAAAWRPAIIQAAQRMNEAVTPAQVQGIIAQIDRESKGNQRIFQSPAVNDVNMRNGTPARGLLQYIPSTFKNYMVKGHPNILSGIDQLMAFFNNTNWRRDLPYGKSGWGPTGARKYANGGIVTRAHMGIVGEAGPEAIVPLSPARRFRGLSVLSKAASTMGVGITAGDRSSAESYIPTNSSGSRNITLTYSPEINITVPAGGNVSESIKQQVESQLEAHYKKLQALLLNPEGV</sequence>
<feature type="transmembrane region" description="Helical" evidence="1">
    <location>
        <begin position="653"/>
        <end position="675"/>
    </location>
</feature>
<dbReference type="CDD" id="cd13402">
    <property type="entry name" value="LT_TF-like"/>
    <property type="match status" value="1"/>
</dbReference>
<organism evidence="3 4">
    <name type="scientific">Domibacillus aminovorans</name>
    <dbReference type="NCBI Taxonomy" id="29332"/>
    <lineage>
        <taxon>Bacteria</taxon>
        <taxon>Bacillati</taxon>
        <taxon>Bacillota</taxon>
        <taxon>Bacilli</taxon>
        <taxon>Bacillales</taxon>
        <taxon>Bacillaceae</taxon>
        <taxon>Domibacillus</taxon>
    </lineage>
</organism>
<feature type="transmembrane region" description="Helical" evidence="1">
    <location>
        <begin position="253"/>
        <end position="274"/>
    </location>
</feature>
<dbReference type="Proteomes" id="UP000077271">
    <property type="component" value="Unassembled WGS sequence"/>
</dbReference>
<keyword evidence="1" id="KW-1133">Transmembrane helix</keyword>
<feature type="transmembrane region" description="Helical" evidence="1">
    <location>
        <begin position="479"/>
        <end position="501"/>
    </location>
</feature>
<evidence type="ECO:0000313" key="3">
    <source>
        <dbReference type="EMBL" id="OAH53078.1"/>
    </source>
</evidence>
<name>A0A177KI54_9BACI</name>
<feature type="transmembrane region" description="Helical" evidence="1">
    <location>
        <begin position="687"/>
        <end position="709"/>
    </location>
</feature>
<protein>
    <recommendedName>
        <fullName evidence="2">ARB-07466-like C-terminal domain-containing protein</fullName>
    </recommendedName>
</protein>
<comment type="caution">
    <text evidence="3">The sequence shown here is derived from an EMBL/GenBank/DDBJ whole genome shotgun (WGS) entry which is preliminary data.</text>
</comment>
<dbReference type="InterPro" id="IPR058593">
    <property type="entry name" value="ARB_07466-like_C"/>
</dbReference>
<proteinExistence type="predicted"/>
<dbReference type="SUPFAM" id="SSF53955">
    <property type="entry name" value="Lysozyme-like"/>
    <property type="match status" value="1"/>
</dbReference>
<feature type="domain" description="ARB-07466-like C-terminal" evidence="2">
    <location>
        <begin position="1094"/>
        <end position="1188"/>
    </location>
</feature>
<evidence type="ECO:0000259" key="2">
    <source>
        <dbReference type="Pfam" id="PF26571"/>
    </source>
</evidence>
<dbReference type="PANTHER" id="PTHR37813">
    <property type="entry name" value="FELS-2 PROPHAGE PROTEIN"/>
    <property type="match status" value="1"/>
</dbReference>
<keyword evidence="1" id="KW-0812">Transmembrane</keyword>
<gene>
    <name evidence="3" type="ORF">AWH48_12020</name>
</gene>
<evidence type="ECO:0000256" key="1">
    <source>
        <dbReference type="SAM" id="Phobius"/>
    </source>
</evidence>
<dbReference type="RefSeq" id="WP_063975472.1">
    <property type="nucleotide sequence ID" value="NZ_LQWZ01000036.1"/>
</dbReference>
<dbReference type="PANTHER" id="PTHR37813:SF1">
    <property type="entry name" value="FELS-2 PROPHAGE PROTEIN"/>
    <property type="match status" value="1"/>
</dbReference>
<evidence type="ECO:0000313" key="4">
    <source>
        <dbReference type="Proteomes" id="UP000077271"/>
    </source>
</evidence>
<feature type="transmembrane region" description="Helical" evidence="1">
    <location>
        <begin position="614"/>
        <end position="633"/>
    </location>
</feature>
<dbReference type="InterPro" id="IPR023346">
    <property type="entry name" value="Lysozyme-like_dom_sf"/>
</dbReference>